<evidence type="ECO:0000259" key="1">
    <source>
        <dbReference type="Pfam" id="PF07714"/>
    </source>
</evidence>
<keyword evidence="2" id="KW-0418">Kinase</keyword>
<keyword evidence="3" id="KW-1185">Reference proteome</keyword>
<protein>
    <submittedName>
        <fullName evidence="2">Probable serine/threonine-protein kinase qkga</fullName>
    </submittedName>
</protein>
<evidence type="ECO:0000313" key="2">
    <source>
        <dbReference type="EMBL" id="GFQ01350.1"/>
    </source>
</evidence>
<dbReference type="AlphaFoldDB" id="A0A830CQT3"/>
<name>A0A830CQT3_9LAMI</name>
<organism evidence="2 3">
    <name type="scientific">Phtheirospermum japonicum</name>
    <dbReference type="NCBI Taxonomy" id="374723"/>
    <lineage>
        <taxon>Eukaryota</taxon>
        <taxon>Viridiplantae</taxon>
        <taxon>Streptophyta</taxon>
        <taxon>Embryophyta</taxon>
        <taxon>Tracheophyta</taxon>
        <taxon>Spermatophyta</taxon>
        <taxon>Magnoliopsida</taxon>
        <taxon>eudicotyledons</taxon>
        <taxon>Gunneridae</taxon>
        <taxon>Pentapetalae</taxon>
        <taxon>asterids</taxon>
        <taxon>lamiids</taxon>
        <taxon>Lamiales</taxon>
        <taxon>Orobanchaceae</taxon>
        <taxon>Orobanchaceae incertae sedis</taxon>
        <taxon>Phtheirospermum</taxon>
    </lineage>
</organism>
<reference evidence="2" key="1">
    <citation type="submission" date="2020-07" db="EMBL/GenBank/DDBJ databases">
        <title>Ethylene signaling mediates host invasion by parasitic plants.</title>
        <authorList>
            <person name="Yoshida S."/>
        </authorList>
    </citation>
    <scope>NUCLEOTIDE SEQUENCE</scope>
    <source>
        <strain evidence="2">Okayama</strain>
    </source>
</reference>
<dbReference type="Proteomes" id="UP000653305">
    <property type="component" value="Unassembled WGS sequence"/>
</dbReference>
<evidence type="ECO:0000313" key="3">
    <source>
        <dbReference type="Proteomes" id="UP000653305"/>
    </source>
</evidence>
<dbReference type="InterPro" id="IPR011009">
    <property type="entry name" value="Kinase-like_dom_sf"/>
</dbReference>
<dbReference type="GO" id="GO:0004672">
    <property type="term" value="F:protein kinase activity"/>
    <property type="evidence" value="ECO:0007669"/>
    <property type="project" value="InterPro"/>
</dbReference>
<gene>
    <name evidence="2" type="ORF">PHJA_002278900</name>
</gene>
<dbReference type="SUPFAM" id="SSF56112">
    <property type="entry name" value="Protein kinase-like (PK-like)"/>
    <property type="match status" value="1"/>
</dbReference>
<keyword evidence="2" id="KW-0808">Transferase</keyword>
<accession>A0A830CQT3</accession>
<proteinExistence type="predicted"/>
<sequence>MDGRLDLPENIDPRVSAIISECWRSNPEGRPSFKDIIHKMMDLVASKTASTP</sequence>
<dbReference type="OrthoDB" id="1738315at2759"/>
<dbReference type="Gene3D" id="1.10.510.10">
    <property type="entry name" value="Transferase(Phosphotransferase) domain 1"/>
    <property type="match status" value="1"/>
</dbReference>
<comment type="caution">
    <text evidence="2">The sequence shown here is derived from an EMBL/GenBank/DDBJ whole genome shotgun (WGS) entry which is preliminary data.</text>
</comment>
<dbReference type="InterPro" id="IPR001245">
    <property type="entry name" value="Ser-Thr/Tyr_kinase_cat_dom"/>
</dbReference>
<dbReference type="Pfam" id="PF07714">
    <property type="entry name" value="PK_Tyr_Ser-Thr"/>
    <property type="match status" value="1"/>
</dbReference>
<feature type="domain" description="Serine-threonine/tyrosine-protein kinase catalytic" evidence="1">
    <location>
        <begin position="3"/>
        <end position="40"/>
    </location>
</feature>
<dbReference type="EMBL" id="BMAC01000675">
    <property type="protein sequence ID" value="GFQ01350.1"/>
    <property type="molecule type" value="Genomic_DNA"/>
</dbReference>